<reference evidence="9" key="3">
    <citation type="submission" date="2015-01" db="EMBL/GenBank/DDBJ databases">
        <title>Cloning and characterization of aureobasidin A from Pichia kudriavzevii.</title>
        <authorList>
            <person name="Yoo B.-H."/>
            <person name="Park E.-H."/>
            <person name="Yeo S.-H."/>
            <person name="Kim M.-D."/>
        </authorList>
    </citation>
    <scope>NUCLEOTIDE SEQUENCE</scope>
    <source>
        <strain evidence="9">MBY 991</strain>
    </source>
</reference>
<dbReference type="GO" id="GO:0030148">
    <property type="term" value="P:sphingolipid biosynthetic process"/>
    <property type="evidence" value="ECO:0007669"/>
    <property type="project" value="TreeGrafter"/>
</dbReference>
<comment type="subcellular location">
    <subcellularLocation>
        <location evidence="1">Membrane</location>
        <topology evidence="1">Multi-pass membrane protein</topology>
    </subcellularLocation>
</comment>
<evidence type="ECO:0000256" key="4">
    <source>
        <dbReference type="ARBA" id="ARBA00023136"/>
    </source>
</evidence>
<dbReference type="OrthoDB" id="5784at2759"/>
<dbReference type="EMBL" id="AF126177">
    <property type="protein sequence ID" value="AAD28746.1"/>
    <property type="molecule type" value="Genomic_DNA"/>
</dbReference>
<gene>
    <name evidence="8" type="primary">IPC1</name>
    <name evidence="10" type="ORF">C5L36_0D06140</name>
</gene>
<dbReference type="EMBL" id="CP028776">
    <property type="protein sequence ID" value="AWU77888.1"/>
    <property type="molecule type" value="Genomic_DNA"/>
</dbReference>
<feature type="domain" description="Phosphatidic acid phosphatase type 2/haloperoxidase" evidence="7">
    <location>
        <begin position="185"/>
        <end position="323"/>
    </location>
</feature>
<feature type="transmembrane region" description="Helical" evidence="6">
    <location>
        <begin position="272"/>
        <end position="295"/>
    </location>
</feature>
<evidence type="ECO:0000256" key="1">
    <source>
        <dbReference type="ARBA" id="ARBA00004141"/>
    </source>
</evidence>
<dbReference type="InterPro" id="IPR026841">
    <property type="entry name" value="Aur1/Ipt1"/>
</dbReference>
<evidence type="ECO:0000256" key="2">
    <source>
        <dbReference type="ARBA" id="ARBA00022692"/>
    </source>
</evidence>
<proteinExistence type="predicted"/>
<dbReference type="SMART" id="SM00014">
    <property type="entry name" value="acidPPc"/>
    <property type="match status" value="1"/>
</dbReference>
<evidence type="ECO:0000259" key="7">
    <source>
        <dbReference type="SMART" id="SM00014"/>
    </source>
</evidence>
<dbReference type="GO" id="GO:0070916">
    <property type="term" value="C:inositol phosphoceramide synthase complex"/>
    <property type="evidence" value="ECO:0007669"/>
    <property type="project" value="TreeGrafter"/>
</dbReference>
<feature type="transmembrane region" description="Helical" evidence="6">
    <location>
        <begin position="53"/>
        <end position="86"/>
    </location>
</feature>
<keyword evidence="3 6" id="KW-1133">Transmembrane helix</keyword>
<keyword evidence="11" id="KW-1185">Reference proteome</keyword>
<evidence type="ECO:0000313" key="10">
    <source>
        <dbReference type="EMBL" id="AWU77888.1"/>
    </source>
</evidence>
<dbReference type="InterPro" id="IPR036938">
    <property type="entry name" value="PAP2/HPO_sf"/>
</dbReference>
<feature type="transmembrane region" description="Helical" evidence="6">
    <location>
        <begin position="301"/>
        <end position="322"/>
    </location>
</feature>
<reference evidence="8" key="1">
    <citation type="submission" date="1999-02" db="EMBL/GenBank/DDBJ databases">
        <title>Cloning of the IPC1 genes from Candida glabrata, Candida krusei, Candida parapsilosis, Candida tropicalis and Cryptococcus neoformans.</title>
        <authorList>
            <person name="Heidler S.A."/>
            <person name="Radding J.A."/>
        </authorList>
    </citation>
    <scope>NUCLEOTIDE SEQUENCE</scope>
    <source>
        <strain evidence="8">CK-4</strain>
    </source>
</reference>
<sequence length="480" mass="54265">MLSLPALIRRLYSSFISAREKGNSLPALKTSFNPLPNFKTFPERLVSASISNVVHFTIIFLVFVFSISIMPVPLLVKAILIIVLIYINFAPIFAQFFNGGLPILSWVILFFNSKNIPLSMKRPISVKVLPALETIFYGDNLSEILASHTNTFLDLFAWFPYGIVHFSLPFVVAALIFLFAPPKTLPQFCWSFGYMNLVGVIIQNLVFSCAPPWYKVLHGLDKANYSMKGSPGGLGRIDGLFGFDMYTSGFTNSPLIFGAMPSLHSGCSTMDALWLSYLFPKFTPLFVFYVCWLWFSTMYLTHHYFIDVVVGSCLAIGFFTAVKWRGRLPVNDLFCRWDHDTLKFHDIWNEDPLRENYPLDLESSKDLENQIPLSDLNSSCDEQPSSPKGFNRNQNNNLGDKGQGLEQVDDQGEEYDNYDFDDSDDDQIAEANDVEKSANKTIKKTPKSYKESFEATLSTNLNSQITNFPSSTHIPLNSSR</sequence>
<evidence type="ECO:0000313" key="11">
    <source>
        <dbReference type="Proteomes" id="UP000249293"/>
    </source>
</evidence>
<dbReference type="GO" id="GO:0016020">
    <property type="term" value="C:membrane"/>
    <property type="evidence" value="ECO:0007669"/>
    <property type="project" value="UniProtKB-SubCell"/>
</dbReference>
<dbReference type="Pfam" id="PF14378">
    <property type="entry name" value="PAP2_3"/>
    <property type="match status" value="1"/>
</dbReference>
<evidence type="ECO:0000313" key="8">
    <source>
        <dbReference type="EMBL" id="AAD28746.1"/>
    </source>
</evidence>
<feature type="region of interest" description="Disordered" evidence="5">
    <location>
        <begin position="373"/>
        <end position="406"/>
    </location>
</feature>
<dbReference type="CDD" id="cd03386">
    <property type="entry name" value="PAP2_Aur1_like"/>
    <property type="match status" value="1"/>
</dbReference>
<organism evidence="8">
    <name type="scientific">Pichia kudriavzevii</name>
    <name type="common">Yeast</name>
    <name type="synonym">Issatchenkia orientalis</name>
    <dbReference type="NCBI Taxonomy" id="4909"/>
    <lineage>
        <taxon>Eukaryota</taxon>
        <taxon>Fungi</taxon>
        <taxon>Dikarya</taxon>
        <taxon>Ascomycota</taxon>
        <taxon>Saccharomycotina</taxon>
        <taxon>Pichiomycetes</taxon>
        <taxon>Pichiales</taxon>
        <taxon>Pichiaceae</taxon>
        <taxon>Pichia</taxon>
    </lineage>
</organism>
<keyword evidence="4 6" id="KW-0472">Membrane</keyword>
<feature type="transmembrane region" description="Helical" evidence="6">
    <location>
        <begin position="192"/>
        <end position="214"/>
    </location>
</feature>
<dbReference type="PANTHER" id="PTHR31310">
    <property type="match status" value="1"/>
</dbReference>
<dbReference type="VEuPathDB" id="FungiDB:C5L36_0D06140"/>
<dbReference type="AlphaFoldDB" id="Q9Y798"/>
<keyword evidence="2 6" id="KW-0812">Transmembrane</keyword>
<evidence type="ECO:0000256" key="6">
    <source>
        <dbReference type="SAM" id="Phobius"/>
    </source>
</evidence>
<dbReference type="Proteomes" id="UP000249293">
    <property type="component" value="Chromosome 4"/>
</dbReference>
<reference evidence="9" key="2">
    <citation type="journal article" date="2015" name="J. Microbiol. Biotechnol.">
        <title>Isolation of the Inositol Phosphoceramide Synthase Gene (AUR1) from Stress-Tolerant Yeast Pichia kudriavzevii.</title>
        <authorList>
            <person name="Yoo B.H."/>
            <person name="Kim M.D."/>
        </authorList>
    </citation>
    <scope>NUCLEOTIDE SEQUENCE</scope>
    <source>
        <strain evidence="9">MBY 991</strain>
    </source>
</reference>
<accession>Q9Y798</accession>
<reference evidence="10 11" key="4">
    <citation type="submission" date="2018-06" db="EMBL/GenBank/DDBJ databases">
        <title>Population genomics shows no distinction between pathogenic Candida krusei and environmental Pichia kudriavzevii: One species, four names.</title>
        <authorList>
            <person name="Douglass A.P."/>
            <person name="Offei B."/>
            <person name="Braun-Galleani S."/>
            <person name="Coughlan A.Y."/>
            <person name="Martos A."/>
            <person name="Ortiz-Merino R.A."/>
            <person name="Byrne K.P."/>
            <person name="Wolfe K.H."/>
        </authorList>
    </citation>
    <scope>NUCLEOTIDE SEQUENCE [LARGE SCALE GENOMIC DNA]</scope>
    <source>
        <strain evidence="10 11">CBS573</strain>
    </source>
</reference>
<feature type="compositionally biased region" description="Polar residues" evidence="5">
    <location>
        <begin position="373"/>
        <end position="398"/>
    </location>
</feature>
<feature type="transmembrane region" description="Helical" evidence="6">
    <location>
        <begin position="155"/>
        <end position="180"/>
    </location>
</feature>
<dbReference type="GO" id="GO:0006676">
    <property type="term" value="P:mannosyl diphosphorylinositol ceramide metabolic process"/>
    <property type="evidence" value="ECO:0007669"/>
    <property type="project" value="TreeGrafter"/>
</dbReference>
<dbReference type="EMBL" id="KP729614">
    <property type="protein sequence ID" value="AJS15037.1"/>
    <property type="molecule type" value="Genomic_DNA"/>
</dbReference>
<dbReference type="InterPro" id="IPR000326">
    <property type="entry name" value="PAP2/HPO"/>
</dbReference>
<evidence type="ECO:0000256" key="5">
    <source>
        <dbReference type="SAM" id="MobiDB-lite"/>
    </source>
</evidence>
<dbReference type="PANTHER" id="PTHR31310:SF11">
    <property type="entry name" value="INOSITOL PHOSPHORYLCERAMIDE SYNTHASE CATALYTIC SUBUNIT AUR1"/>
    <property type="match status" value="1"/>
</dbReference>
<protein>
    <submittedName>
        <fullName evidence="9">Aureobasidin A</fullName>
    </submittedName>
    <submittedName>
        <fullName evidence="8">Inositolphosphorylceramide synthase</fullName>
    </submittedName>
</protein>
<dbReference type="STRING" id="4909.Q9Y798"/>
<name>Q9Y798_PICKU</name>
<dbReference type="InterPro" id="IPR052185">
    <property type="entry name" value="IPC_Synthase-Related"/>
</dbReference>
<evidence type="ECO:0000313" key="9">
    <source>
        <dbReference type="EMBL" id="AJS15037.1"/>
    </source>
</evidence>
<dbReference type="Gene3D" id="1.20.144.10">
    <property type="entry name" value="Phosphatidic acid phosphatase type 2/haloperoxidase"/>
    <property type="match status" value="1"/>
</dbReference>
<dbReference type="SUPFAM" id="SSF48317">
    <property type="entry name" value="Acid phosphatase/Vanadium-dependent haloperoxidase"/>
    <property type="match status" value="1"/>
</dbReference>
<evidence type="ECO:0000256" key="3">
    <source>
        <dbReference type="ARBA" id="ARBA00022989"/>
    </source>
</evidence>